<dbReference type="SFLD" id="SFLDG01084">
    <property type="entry name" value="Uncharacterised_Radical_SAM_Su"/>
    <property type="match status" value="1"/>
</dbReference>
<dbReference type="SFLD" id="SFLDS00029">
    <property type="entry name" value="Radical_SAM"/>
    <property type="match status" value="1"/>
</dbReference>
<dbReference type="PANTHER" id="PTHR43432:SF6">
    <property type="entry name" value="RADICAL SAM CORE DOMAIN-CONTAINING PROTEIN"/>
    <property type="match status" value="1"/>
</dbReference>
<dbReference type="SUPFAM" id="SSF102114">
    <property type="entry name" value="Radical SAM enzymes"/>
    <property type="match status" value="1"/>
</dbReference>
<dbReference type="Gene3D" id="3.80.30.30">
    <property type="match status" value="1"/>
</dbReference>
<dbReference type="PROSITE" id="PS51918">
    <property type="entry name" value="RADICAL_SAM"/>
    <property type="match status" value="1"/>
</dbReference>
<reference evidence="5" key="1">
    <citation type="journal article" date="2020" name="mSystems">
        <title>Genome- and Community-Level Interaction Insights into Carbon Utilization and Element Cycling Functions of Hydrothermarchaeota in Hydrothermal Sediment.</title>
        <authorList>
            <person name="Zhou Z."/>
            <person name="Liu Y."/>
            <person name="Xu W."/>
            <person name="Pan J."/>
            <person name="Luo Z.H."/>
            <person name="Li M."/>
        </authorList>
    </citation>
    <scope>NUCLEOTIDE SEQUENCE [LARGE SCALE GENOMIC DNA]</scope>
    <source>
        <strain evidence="5">HyVt-237</strain>
    </source>
</reference>
<dbReference type="SMART" id="SM00729">
    <property type="entry name" value="Elp3"/>
    <property type="match status" value="1"/>
</dbReference>
<dbReference type="GO" id="GO:0051536">
    <property type="term" value="F:iron-sulfur cluster binding"/>
    <property type="evidence" value="ECO:0007669"/>
    <property type="project" value="UniProtKB-KW"/>
</dbReference>
<keyword evidence="2" id="KW-0408">Iron</keyword>
<dbReference type="GO" id="GO:0046872">
    <property type="term" value="F:metal ion binding"/>
    <property type="evidence" value="ECO:0007669"/>
    <property type="project" value="UniProtKB-KW"/>
</dbReference>
<dbReference type="InterPro" id="IPR007197">
    <property type="entry name" value="rSAM"/>
</dbReference>
<dbReference type="InterPro" id="IPR006638">
    <property type="entry name" value="Elp3/MiaA/NifB-like_rSAM"/>
</dbReference>
<dbReference type="InterPro" id="IPR040086">
    <property type="entry name" value="MJ0683-like"/>
</dbReference>
<dbReference type="InterPro" id="IPR058240">
    <property type="entry name" value="rSAM_sf"/>
</dbReference>
<proteinExistence type="predicted"/>
<keyword evidence="3" id="KW-0411">Iron-sulfur</keyword>
<name>A0A7C1BF49_UNCW3</name>
<sequence length="272" mass="31085">MMAVREIYARRILNPTRIPGLRYSLNPYVGCAHGCVYCFADYMRKYTGHREPWGQFVDVKINAPHLLRREIERAAPGVIGIGVVTDPYQPVEKKYEITRKCLDVLRVWKGGISLLTKSDLVLRDADLLREIEGVEVGISLSTYNRKFAAELEPRVPPPDERVEVLAKLAGSGIKTWLFLAPLIPGISDRDRDLERLFEAARKAKVGEIFVDLFNPYPGALSRLLPHMEKLLPGKGKSLLMSYKKDRMAYSSEMKMLLLRLGWKYDVRVKFSF</sequence>
<dbReference type="Proteomes" id="UP000885931">
    <property type="component" value="Unassembled WGS sequence"/>
</dbReference>
<dbReference type="PANTHER" id="PTHR43432">
    <property type="entry name" value="SLR0285 PROTEIN"/>
    <property type="match status" value="1"/>
</dbReference>
<gene>
    <name evidence="5" type="ORF">ENG67_01790</name>
</gene>
<dbReference type="Pfam" id="PF04055">
    <property type="entry name" value="Radical_SAM"/>
    <property type="match status" value="1"/>
</dbReference>
<dbReference type="GO" id="GO:0003824">
    <property type="term" value="F:catalytic activity"/>
    <property type="evidence" value="ECO:0007669"/>
    <property type="project" value="InterPro"/>
</dbReference>
<evidence type="ECO:0000313" key="5">
    <source>
        <dbReference type="EMBL" id="HDM89920.1"/>
    </source>
</evidence>
<comment type="caution">
    <text evidence="5">The sequence shown here is derived from an EMBL/GenBank/DDBJ whole genome shotgun (WGS) entry which is preliminary data.</text>
</comment>
<organism evidence="5">
    <name type="scientific">candidate division WOR-3 bacterium</name>
    <dbReference type="NCBI Taxonomy" id="2052148"/>
    <lineage>
        <taxon>Bacteria</taxon>
        <taxon>Bacteria division WOR-3</taxon>
    </lineage>
</organism>
<accession>A0A7C1BF49</accession>
<dbReference type="AlphaFoldDB" id="A0A7C1BF49"/>
<dbReference type="CDD" id="cd01335">
    <property type="entry name" value="Radical_SAM"/>
    <property type="match status" value="1"/>
</dbReference>
<evidence type="ECO:0000256" key="1">
    <source>
        <dbReference type="ARBA" id="ARBA00022723"/>
    </source>
</evidence>
<keyword evidence="1" id="KW-0479">Metal-binding</keyword>
<evidence type="ECO:0000256" key="2">
    <source>
        <dbReference type="ARBA" id="ARBA00023004"/>
    </source>
</evidence>
<protein>
    <submittedName>
        <fullName evidence="5">Radical SAM protein</fullName>
    </submittedName>
</protein>
<evidence type="ECO:0000259" key="4">
    <source>
        <dbReference type="PROSITE" id="PS51918"/>
    </source>
</evidence>
<feature type="domain" description="Radical SAM core" evidence="4">
    <location>
        <begin position="17"/>
        <end position="250"/>
    </location>
</feature>
<evidence type="ECO:0000256" key="3">
    <source>
        <dbReference type="ARBA" id="ARBA00023014"/>
    </source>
</evidence>
<dbReference type="EMBL" id="DRBW01000066">
    <property type="protein sequence ID" value="HDM89920.1"/>
    <property type="molecule type" value="Genomic_DNA"/>
</dbReference>